<keyword evidence="3" id="KW-1185">Reference proteome</keyword>
<dbReference type="AlphaFoldDB" id="A0AAW2DZB7"/>
<feature type="compositionally biased region" description="Basic and acidic residues" evidence="1">
    <location>
        <begin position="1"/>
        <end position="14"/>
    </location>
</feature>
<proteinExistence type="predicted"/>
<organism evidence="2 3">
    <name type="scientific">Lithocarpus litseifolius</name>
    <dbReference type="NCBI Taxonomy" id="425828"/>
    <lineage>
        <taxon>Eukaryota</taxon>
        <taxon>Viridiplantae</taxon>
        <taxon>Streptophyta</taxon>
        <taxon>Embryophyta</taxon>
        <taxon>Tracheophyta</taxon>
        <taxon>Spermatophyta</taxon>
        <taxon>Magnoliopsida</taxon>
        <taxon>eudicotyledons</taxon>
        <taxon>Gunneridae</taxon>
        <taxon>Pentapetalae</taxon>
        <taxon>rosids</taxon>
        <taxon>fabids</taxon>
        <taxon>Fagales</taxon>
        <taxon>Fagaceae</taxon>
        <taxon>Lithocarpus</taxon>
    </lineage>
</organism>
<gene>
    <name evidence="2" type="ORF">SO802_001927</name>
</gene>
<evidence type="ECO:0000313" key="2">
    <source>
        <dbReference type="EMBL" id="KAL0014858.1"/>
    </source>
</evidence>
<feature type="region of interest" description="Disordered" evidence="1">
    <location>
        <begin position="1"/>
        <end position="23"/>
    </location>
</feature>
<reference evidence="2 3" key="1">
    <citation type="submission" date="2024-01" db="EMBL/GenBank/DDBJ databases">
        <title>A telomere-to-telomere, gap-free genome of sweet tea (Lithocarpus litseifolius).</title>
        <authorList>
            <person name="Zhou J."/>
        </authorList>
    </citation>
    <scope>NUCLEOTIDE SEQUENCE [LARGE SCALE GENOMIC DNA]</scope>
    <source>
        <strain evidence="2">Zhou-2022a</strain>
        <tissue evidence="2">Leaf</tissue>
    </source>
</reference>
<protein>
    <submittedName>
        <fullName evidence="2">Uncharacterized protein</fullName>
    </submittedName>
</protein>
<comment type="caution">
    <text evidence="2">The sequence shown here is derived from an EMBL/GenBank/DDBJ whole genome shotgun (WGS) entry which is preliminary data.</text>
</comment>
<feature type="region of interest" description="Disordered" evidence="1">
    <location>
        <begin position="39"/>
        <end position="95"/>
    </location>
</feature>
<accession>A0AAW2DZB7</accession>
<feature type="compositionally biased region" description="Acidic residues" evidence="1">
    <location>
        <begin position="72"/>
        <end position="83"/>
    </location>
</feature>
<name>A0AAW2DZB7_9ROSI</name>
<sequence>MSDRYRRDDDHPINDEDEKPVLNQQVMCDLQQVVVALLARNPNHDGRGGRDNKNVREPPLRGYNNRNRPPAYDEDDSEDDEYEEHVHGGYRGPVRELARDNQQYCMKMELPSFKGDVTIEDFLISH</sequence>
<feature type="compositionally biased region" description="Basic and acidic residues" evidence="1">
    <location>
        <begin position="42"/>
        <end position="59"/>
    </location>
</feature>
<dbReference type="EMBL" id="JAZDWU010000001">
    <property type="protein sequence ID" value="KAL0014858.1"/>
    <property type="molecule type" value="Genomic_DNA"/>
</dbReference>
<dbReference type="Proteomes" id="UP001459277">
    <property type="component" value="Unassembled WGS sequence"/>
</dbReference>
<evidence type="ECO:0000256" key="1">
    <source>
        <dbReference type="SAM" id="MobiDB-lite"/>
    </source>
</evidence>
<evidence type="ECO:0000313" key="3">
    <source>
        <dbReference type="Proteomes" id="UP001459277"/>
    </source>
</evidence>